<keyword evidence="5" id="KW-1185">Reference proteome</keyword>
<feature type="transmembrane region" description="Helical" evidence="2">
    <location>
        <begin position="28"/>
        <end position="48"/>
    </location>
</feature>
<keyword evidence="2" id="KW-0472">Membrane</keyword>
<dbReference type="EMBL" id="CP002786">
    <property type="protein sequence ID" value="AEF38889.1"/>
    <property type="molecule type" value="Genomic_DNA"/>
</dbReference>
<dbReference type="HOGENOM" id="CLU_027719_2_0_11"/>
<dbReference type="Gene3D" id="2.60.130.10">
    <property type="entry name" value="Aromatic compound dioxygenase"/>
    <property type="match status" value="1"/>
</dbReference>
<accession>F6EHU1</accession>
<keyword evidence="2" id="KW-1133">Transmembrane helix</keyword>
<proteinExistence type="predicted"/>
<dbReference type="InterPro" id="IPR000627">
    <property type="entry name" value="Intradiol_dOase_C"/>
</dbReference>
<evidence type="ECO:0000313" key="5">
    <source>
        <dbReference type="Proteomes" id="UP000009235"/>
    </source>
</evidence>
<organism evidence="4 5">
    <name type="scientific">Hoyosella subflava (strain DSM 45089 / JCM 17490 / NBRC 109087 / DQS3-9A1)</name>
    <name type="common">Amycolicicoccus subflavus</name>
    <dbReference type="NCBI Taxonomy" id="443218"/>
    <lineage>
        <taxon>Bacteria</taxon>
        <taxon>Bacillati</taxon>
        <taxon>Actinomycetota</taxon>
        <taxon>Actinomycetes</taxon>
        <taxon>Mycobacteriales</taxon>
        <taxon>Hoyosellaceae</taxon>
        <taxon>Hoyosella</taxon>
    </lineage>
</organism>
<name>F6EHU1_HOYSD</name>
<dbReference type="GO" id="GO:0016702">
    <property type="term" value="F:oxidoreductase activity, acting on single donors with incorporation of molecular oxygen, incorporation of two atoms of oxygen"/>
    <property type="evidence" value="ECO:0007669"/>
    <property type="project" value="InterPro"/>
</dbReference>
<dbReference type="SUPFAM" id="SSF49482">
    <property type="entry name" value="Aromatic compound dioxygenase"/>
    <property type="match status" value="1"/>
</dbReference>
<keyword evidence="2" id="KW-0812">Transmembrane</keyword>
<evidence type="ECO:0000256" key="2">
    <source>
        <dbReference type="SAM" id="Phobius"/>
    </source>
</evidence>
<feature type="domain" description="Intradiol ring-cleavage dioxygenases" evidence="3">
    <location>
        <begin position="134"/>
        <end position="191"/>
    </location>
</feature>
<protein>
    <recommendedName>
        <fullName evidence="3">Intradiol ring-cleavage dioxygenases domain-containing protein</fullName>
    </recommendedName>
</protein>
<dbReference type="AlphaFoldDB" id="F6EHU1"/>
<dbReference type="Pfam" id="PF00775">
    <property type="entry name" value="Dioxygenase_C"/>
    <property type="match status" value="1"/>
</dbReference>
<dbReference type="PANTHER" id="PTHR34315:SF1">
    <property type="entry name" value="INTRADIOL RING-CLEAVAGE DIOXYGENASES DOMAIN-CONTAINING PROTEIN-RELATED"/>
    <property type="match status" value="1"/>
</dbReference>
<dbReference type="InterPro" id="IPR015889">
    <property type="entry name" value="Intradiol_dOase_core"/>
</dbReference>
<evidence type="ECO:0000256" key="1">
    <source>
        <dbReference type="SAM" id="MobiDB-lite"/>
    </source>
</evidence>
<dbReference type="eggNOG" id="COG3485">
    <property type="taxonomic scope" value="Bacteria"/>
</dbReference>
<feature type="region of interest" description="Disordered" evidence="1">
    <location>
        <begin position="50"/>
        <end position="74"/>
    </location>
</feature>
<dbReference type="KEGG" id="asd:AS9A_0432"/>
<dbReference type="InterPro" id="IPR006311">
    <property type="entry name" value="TAT_signal"/>
</dbReference>
<sequence>MNMPDNHADDLDRGLAYDMPRLLSRRSLLAILGITSAGAFAAACGGTAPRAGSGEASRTSPASEAGLGDPESCVAVPEETAGPFPGDGSNGPNVLVRDGVVRTDIRRSFGDSSAVADGVDLSLNLTLQDWTAGCAPLAGAAIYVWQCDRNGDYSLYSPGAATENYLRGVGVSDSSGRVTFTSIFPGCYPGRWPHIHFEVFSSLDSASSAGTPLLTSQIALPEDVSASVYSAADYPGSDRNFAQLSLSGDMVFRDGWGTQMAELSGAADTGLTARLAIPVRT</sequence>
<evidence type="ECO:0000313" key="4">
    <source>
        <dbReference type="EMBL" id="AEF38889.1"/>
    </source>
</evidence>
<dbReference type="GO" id="GO:0008199">
    <property type="term" value="F:ferric iron binding"/>
    <property type="evidence" value="ECO:0007669"/>
    <property type="project" value="InterPro"/>
</dbReference>
<evidence type="ECO:0000259" key="3">
    <source>
        <dbReference type="Pfam" id="PF00775"/>
    </source>
</evidence>
<dbReference type="Proteomes" id="UP000009235">
    <property type="component" value="Chromosome"/>
</dbReference>
<dbReference type="PROSITE" id="PS51318">
    <property type="entry name" value="TAT"/>
    <property type="match status" value="1"/>
</dbReference>
<dbReference type="STRING" id="443218.AS9A_0432"/>
<gene>
    <name evidence="4" type="ordered locus">AS9A_0432</name>
</gene>
<reference evidence="4 5" key="1">
    <citation type="journal article" date="2011" name="J. Bacteriol.">
        <title>Complete genome sequence of Amycolicicoccus subflavus DQS3-9A1T, an actinomycete isolated from crude oil-polluted soil.</title>
        <authorList>
            <person name="Cai M."/>
            <person name="Chen W.M."/>
            <person name="Nie Y."/>
            <person name="Chi C.Q."/>
            <person name="Wang Y.N."/>
            <person name="Tang Y.Q."/>
            <person name="Li G.Y."/>
            <person name="Wu X.L."/>
        </authorList>
    </citation>
    <scope>NUCLEOTIDE SEQUENCE [LARGE SCALE GENOMIC DNA]</scope>
    <source>
        <strain evidence="5">DSM 45089 / DQS3-9A1</strain>
    </source>
</reference>
<dbReference type="PANTHER" id="PTHR34315">
    <property type="match status" value="1"/>
</dbReference>